<feature type="domain" description="DUF4396" evidence="2">
    <location>
        <begin position="14"/>
        <end position="145"/>
    </location>
</feature>
<dbReference type="InterPro" id="IPR025509">
    <property type="entry name" value="DUF4396"/>
</dbReference>
<keyword evidence="4" id="KW-1185">Reference proteome</keyword>
<name>A0ABN3UGQ9_9MICO</name>
<protein>
    <submittedName>
        <fullName evidence="3">DUF4396 domain-containing protein</fullName>
    </submittedName>
</protein>
<keyword evidence="1" id="KW-0472">Membrane</keyword>
<feature type="transmembrane region" description="Helical" evidence="1">
    <location>
        <begin position="20"/>
        <end position="41"/>
    </location>
</feature>
<evidence type="ECO:0000313" key="4">
    <source>
        <dbReference type="Proteomes" id="UP001501326"/>
    </source>
</evidence>
<sequence length="155" mass="15801">MGTHEMTSSGSSLWQQAVAATLHCLTGCAIGEVLGMVIGTALGLHDLGTVALSVALAFVFGYALTMRSVLGSGLALRAALGVALAADTVSISVMEVIDNAVMLVVPGAMDAGLAGWLFWGALATSLALAFVVTVPVNRWLIARGRGHAVVHGLHH</sequence>
<keyword evidence="1" id="KW-0812">Transmembrane</keyword>
<organism evidence="3 4">
    <name type="scientific">Pedococcus aerophilus</name>
    <dbReference type="NCBI Taxonomy" id="436356"/>
    <lineage>
        <taxon>Bacteria</taxon>
        <taxon>Bacillati</taxon>
        <taxon>Actinomycetota</taxon>
        <taxon>Actinomycetes</taxon>
        <taxon>Micrococcales</taxon>
        <taxon>Intrasporangiaceae</taxon>
        <taxon>Pedococcus</taxon>
    </lineage>
</organism>
<proteinExistence type="predicted"/>
<keyword evidence="1" id="KW-1133">Transmembrane helix</keyword>
<dbReference type="Proteomes" id="UP001501326">
    <property type="component" value="Unassembled WGS sequence"/>
</dbReference>
<dbReference type="RefSeq" id="WP_344190554.1">
    <property type="nucleotide sequence ID" value="NZ_BAAARN010000001.1"/>
</dbReference>
<feature type="transmembrane region" description="Helical" evidence="1">
    <location>
        <begin position="47"/>
        <end position="65"/>
    </location>
</feature>
<comment type="caution">
    <text evidence="3">The sequence shown here is derived from an EMBL/GenBank/DDBJ whole genome shotgun (WGS) entry which is preliminary data.</text>
</comment>
<reference evidence="3 4" key="1">
    <citation type="journal article" date="2019" name="Int. J. Syst. Evol. Microbiol.">
        <title>The Global Catalogue of Microorganisms (GCM) 10K type strain sequencing project: providing services to taxonomists for standard genome sequencing and annotation.</title>
        <authorList>
            <consortium name="The Broad Institute Genomics Platform"/>
            <consortium name="The Broad Institute Genome Sequencing Center for Infectious Disease"/>
            <person name="Wu L."/>
            <person name="Ma J."/>
        </authorList>
    </citation>
    <scope>NUCLEOTIDE SEQUENCE [LARGE SCALE GENOMIC DNA]</scope>
    <source>
        <strain evidence="3 4">JCM 16378</strain>
    </source>
</reference>
<gene>
    <name evidence="3" type="ORF">GCM10009867_08400</name>
</gene>
<feature type="transmembrane region" description="Helical" evidence="1">
    <location>
        <begin position="74"/>
        <end position="93"/>
    </location>
</feature>
<evidence type="ECO:0000313" key="3">
    <source>
        <dbReference type="EMBL" id="GAA2732473.1"/>
    </source>
</evidence>
<dbReference type="Pfam" id="PF14342">
    <property type="entry name" value="DUF4396"/>
    <property type="match status" value="1"/>
</dbReference>
<evidence type="ECO:0000256" key="1">
    <source>
        <dbReference type="SAM" id="Phobius"/>
    </source>
</evidence>
<evidence type="ECO:0000259" key="2">
    <source>
        <dbReference type="Pfam" id="PF14342"/>
    </source>
</evidence>
<dbReference type="EMBL" id="BAAARN010000001">
    <property type="protein sequence ID" value="GAA2732473.1"/>
    <property type="molecule type" value="Genomic_DNA"/>
</dbReference>
<feature type="transmembrane region" description="Helical" evidence="1">
    <location>
        <begin position="113"/>
        <end position="136"/>
    </location>
</feature>
<accession>A0ABN3UGQ9</accession>